<reference evidence="3" key="1">
    <citation type="journal article" date="2019" name="Int. J. Syst. Evol. Microbiol.">
        <title>The Global Catalogue of Microorganisms (GCM) 10K type strain sequencing project: providing services to taxonomists for standard genome sequencing and annotation.</title>
        <authorList>
            <consortium name="The Broad Institute Genomics Platform"/>
            <consortium name="The Broad Institute Genome Sequencing Center for Infectious Disease"/>
            <person name="Wu L."/>
            <person name="Ma J."/>
        </authorList>
    </citation>
    <scope>NUCLEOTIDE SEQUENCE [LARGE SCALE GENOMIC DNA]</scope>
    <source>
        <strain evidence="3">IBRC-M 10908</strain>
    </source>
</reference>
<sequence>MKVPNQVKLSVALWCAAIAAGFMETFLTIGGMAVWDGVTPELWLDFGFRVVVYTMAGVFVHQFYRGQAWARPGLTALMTVFGVSSIVLPYLFTVGTGMAVNASFDQSDPLAPLFLADRVFYVLCALGATGLMYLPRTDRFLRSAPSRFQSAGR</sequence>
<dbReference type="EMBL" id="JBHSDK010000001">
    <property type="protein sequence ID" value="MFC4333705.1"/>
    <property type="molecule type" value="Genomic_DNA"/>
</dbReference>
<accession>A0ABV8TSI2</accession>
<evidence type="ECO:0000313" key="3">
    <source>
        <dbReference type="Proteomes" id="UP001595823"/>
    </source>
</evidence>
<keyword evidence="1" id="KW-1133">Transmembrane helix</keyword>
<organism evidence="2 3">
    <name type="scientific">Salininema proteolyticum</name>
    <dbReference type="NCBI Taxonomy" id="1607685"/>
    <lineage>
        <taxon>Bacteria</taxon>
        <taxon>Bacillati</taxon>
        <taxon>Actinomycetota</taxon>
        <taxon>Actinomycetes</taxon>
        <taxon>Glycomycetales</taxon>
        <taxon>Glycomycetaceae</taxon>
        <taxon>Salininema</taxon>
    </lineage>
</organism>
<feature type="transmembrane region" description="Helical" evidence="1">
    <location>
        <begin position="76"/>
        <end position="99"/>
    </location>
</feature>
<protein>
    <recommendedName>
        <fullName evidence="4">Integral membrane protein</fullName>
    </recommendedName>
</protein>
<dbReference type="RefSeq" id="WP_380617440.1">
    <property type="nucleotide sequence ID" value="NZ_JBHSDK010000001.1"/>
</dbReference>
<keyword evidence="1" id="KW-0812">Transmembrane</keyword>
<evidence type="ECO:0000313" key="2">
    <source>
        <dbReference type="EMBL" id="MFC4333705.1"/>
    </source>
</evidence>
<gene>
    <name evidence="2" type="ORF">ACFPET_00635</name>
</gene>
<dbReference type="Proteomes" id="UP001595823">
    <property type="component" value="Unassembled WGS sequence"/>
</dbReference>
<comment type="caution">
    <text evidence="2">The sequence shown here is derived from an EMBL/GenBank/DDBJ whole genome shotgun (WGS) entry which is preliminary data.</text>
</comment>
<name>A0ABV8TSI2_9ACTN</name>
<feature type="transmembrane region" description="Helical" evidence="1">
    <location>
        <begin position="12"/>
        <end position="34"/>
    </location>
</feature>
<proteinExistence type="predicted"/>
<keyword evidence="1" id="KW-0472">Membrane</keyword>
<evidence type="ECO:0008006" key="4">
    <source>
        <dbReference type="Google" id="ProtNLM"/>
    </source>
</evidence>
<feature type="transmembrane region" description="Helical" evidence="1">
    <location>
        <begin position="46"/>
        <end position="64"/>
    </location>
</feature>
<evidence type="ECO:0000256" key="1">
    <source>
        <dbReference type="SAM" id="Phobius"/>
    </source>
</evidence>
<feature type="transmembrane region" description="Helical" evidence="1">
    <location>
        <begin position="119"/>
        <end position="135"/>
    </location>
</feature>
<keyword evidence="3" id="KW-1185">Reference proteome</keyword>